<feature type="transmembrane region" description="Helical" evidence="10">
    <location>
        <begin position="604"/>
        <end position="623"/>
    </location>
</feature>
<comment type="subcellular location">
    <subcellularLocation>
        <location evidence="1">Endoplasmic reticulum membrane</location>
        <topology evidence="1">Multi-pass membrane protein</topology>
    </subcellularLocation>
</comment>
<feature type="transmembrane region" description="Helical" evidence="10">
    <location>
        <begin position="956"/>
        <end position="974"/>
    </location>
</feature>
<evidence type="ECO:0000256" key="3">
    <source>
        <dbReference type="ARBA" id="ARBA00022448"/>
    </source>
</evidence>
<dbReference type="InterPro" id="IPR039529">
    <property type="entry name" value="PGAP1/BST1"/>
</dbReference>
<dbReference type="SUPFAM" id="SSF53474">
    <property type="entry name" value="alpha/beta-Hydrolases"/>
    <property type="match status" value="1"/>
</dbReference>
<sequence>MSNYLPVNVTVILSLIIFLLYLLGLQNILTSFQQNECEMTFMFQYPQFVEIFLPVEVQKAYPKYTLYGYSEGGLTEHLRKMKFKGIPVLFVPGSSGSHKQGRSLASVSLRKSVNSRTPFHFNYFMIDFNEEQAAIFGGVLSDQTKFVSHCIKKILSLYQNNNEGTKPKSVILIGHSLGGILARGVFMNPDFNPNLVHLIITLASPHKYALIQFDSYISNYYKDVNNFWKNNQNLSHINLISLSGGFKDIIVHSDVTTDVNCDFNVVTTAVPGVWLPNDHLSIMWCKQLVLTIVRALFDSVDISAKQLSTDKEYVKSVFEYHLIKRSAGKKYSTSLTSRFSTFEKNSDWLENLQRQFTVTEAQGVKKNHYIMIRLFSDMKSEMAFIEAYNINIRDWIFACSADLVQNSVRMCETGENLSNITEIAPVDPQLKLKRKLAHLNLFDLKAMGFSHVIVRIPPSDTYMSFNVDVFQLSDRIINIQVPKVYSVTPDTIISKTQDNVIFYSINLVGFEYIWQSYVLAVESLSCKTAKNNAVVSFDTPWLNASQHFFFGDKSSMSVTLSLASPKPRNFNSNLHPTVRMNLDPTCKYKVKIKPSIIGIFAQGARYYSVLLPAFVATVVILTVRQQLTSLETGKCSLFHSALSTAVRRYYVVLQATILGSKLLGFGIFLSLLPVPDFAVLHELNLDSFFLIVMLYGVAIMVTYLAGAGCYVAIVMSGQAAHKMALRFVAKTVSGVINWSEWIISALHQVPVIVSVTLISLSVSTCGALALGLGTLFYFLKLCKMYEEYLDDWFHYSINLIAKTVKKVVTKSSKKPDKKEEESKDVVLKETKSDLKEDQGESSEPPALEISPENSQPDEVDLLSAIHFHTSVFLVWLLTSLVYVPSALVWAKNYHYSMYLEKDSSVIPSIIVSACGAVLWQPSIPKKRKYSAFTSGALFALAISSIIYASVSLHRLGYILSASLVVVAVNQYVSYI</sequence>
<reference evidence="13 14" key="1">
    <citation type="submission" date="2023-09" db="EMBL/GenBank/DDBJ databases">
        <title>Genomes of two closely related lineages of the louse Polyplax serrata with different host specificities.</title>
        <authorList>
            <person name="Martinu J."/>
            <person name="Tarabai H."/>
            <person name="Stefka J."/>
            <person name="Hypsa V."/>
        </authorList>
    </citation>
    <scope>NUCLEOTIDE SEQUENCE [LARGE SCALE GENOMIC DNA]</scope>
    <source>
        <strain evidence="13">98ZLc_SE</strain>
    </source>
</reference>
<evidence type="ECO:0000313" key="14">
    <source>
        <dbReference type="Proteomes" id="UP001359485"/>
    </source>
</evidence>
<dbReference type="PANTHER" id="PTHR15495:SF7">
    <property type="entry name" value="GPI INOSITOL-DEACYLASE"/>
    <property type="match status" value="1"/>
</dbReference>
<evidence type="ECO:0000256" key="5">
    <source>
        <dbReference type="ARBA" id="ARBA00022801"/>
    </source>
</evidence>
<keyword evidence="9 10" id="KW-0472">Membrane</keyword>
<dbReference type="EC" id="3.1.-.-" evidence="10"/>
<feature type="transmembrane region" description="Helical" evidence="10">
    <location>
        <begin position="7"/>
        <end position="29"/>
    </location>
</feature>
<keyword evidence="7 10" id="KW-0653">Protein transport</keyword>
<feature type="compositionally biased region" description="Basic and acidic residues" evidence="11">
    <location>
        <begin position="813"/>
        <end position="838"/>
    </location>
</feature>
<comment type="function">
    <text evidence="10">Involved in inositol deacylation of GPI-anchored proteins which plays important roles in the quality control and ER-associated degradation of GPI-anchored proteins.</text>
</comment>
<evidence type="ECO:0000259" key="12">
    <source>
        <dbReference type="Pfam" id="PF07819"/>
    </source>
</evidence>
<keyword evidence="4 10" id="KW-0812">Transmembrane</keyword>
<feature type="transmembrane region" description="Helical" evidence="10">
    <location>
        <begin position="752"/>
        <end position="779"/>
    </location>
</feature>
<feature type="domain" description="GPI inositol-deacylase PGAP1-like alpha/beta" evidence="12">
    <location>
        <begin position="83"/>
        <end position="298"/>
    </location>
</feature>
<dbReference type="Proteomes" id="UP001359485">
    <property type="component" value="Unassembled WGS sequence"/>
</dbReference>
<keyword evidence="6 10" id="KW-0256">Endoplasmic reticulum</keyword>
<evidence type="ECO:0000256" key="7">
    <source>
        <dbReference type="ARBA" id="ARBA00022927"/>
    </source>
</evidence>
<feature type="region of interest" description="Disordered" evidence="11">
    <location>
        <begin position="811"/>
        <end position="854"/>
    </location>
</feature>
<feature type="transmembrane region" description="Helical" evidence="10">
    <location>
        <begin position="649"/>
        <end position="668"/>
    </location>
</feature>
<accession>A0ABR1APJ3</accession>
<name>A0ABR1APJ3_POLSC</name>
<dbReference type="Gene3D" id="3.40.50.1820">
    <property type="entry name" value="alpha/beta hydrolase"/>
    <property type="match status" value="1"/>
</dbReference>
<evidence type="ECO:0000256" key="10">
    <source>
        <dbReference type="RuleBase" id="RU365011"/>
    </source>
</evidence>
<feature type="transmembrane region" description="Helical" evidence="10">
    <location>
        <begin position="902"/>
        <end position="919"/>
    </location>
</feature>
<keyword evidence="3 10" id="KW-0813">Transport</keyword>
<comment type="similarity">
    <text evidence="2 10">Belongs to the GPI inositol-deacylase family.</text>
</comment>
<protein>
    <recommendedName>
        <fullName evidence="10">GPI inositol-deacylase</fullName>
        <ecNumber evidence="10">3.1.-.-</ecNumber>
    </recommendedName>
</protein>
<evidence type="ECO:0000256" key="11">
    <source>
        <dbReference type="SAM" id="MobiDB-lite"/>
    </source>
</evidence>
<feature type="transmembrane region" description="Helical" evidence="10">
    <location>
        <begin position="688"/>
        <end position="715"/>
    </location>
</feature>
<evidence type="ECO:0000256" key="9">
    <source>
        <dbReference type="ARBA" id="ARBA00023136"/>
    </source>
</evidence>
<evidence type="ECO:0000256" key="6">
    <source>
        <dbReference type="ARBA" id="ARBA00022824"/>
    </source>
</evidence>
<gene>
    <name evidence="13" type="ORF">RUM44_011220</name>
</gene>
<evidence type="ECO:0000256" key="8">
    <source>
        <dbReference type="ARBA" id="ARBA00022989"/>
    </source>
</evidence>
<dbReference type="Pfam" id="PF24660">
    <property type="entry name" value="PGAP1_3rd"/>
    <property type="match status" value="1"/>
</dbReference>
<evidence type="ECO:0000256" key="4">
    <source>
        <dbReference type="ARBA" id="ARBA00022692"/>
    </source>
</evidence>
<evidence type="ECO:0000313" key="13">
    <source>
        <dbReference type="EMBL" id="KAK6624361.1"/>
    </source>
</evidence>
<organism evidence="13 14">
    <name type="scientific">Polyplax serrata</name>
    <name type="common">Common mouse louse</name>
    <dbReference type="NCBI Taxonomy" id="468196"/>
    <lineage>
        <taxon>Eukaryota</taxon>
        <taxon>Metazoa</taxon>
        <taxon>Ecdysozoa</taxon>
        <taxon>Arthropoda</taxon>
        <taxon>Hexapoda</taxon>
        <taxon>Insecta</taxon>
        <taxon>Pterygota</taxon>
        <taxon>Neoptera</taxon>
        <taxon>Paraneoptera</taxon>
        <taxon>Psocodea</taxon>
        <taxon>Troctomorpha</taxon>
        <taxon>Phthiraptera</taxon>
        <taxon>Anoplura</taxon>
        <taxon>Polyplacidae</taxon>
        <taxon>Polyplax</taxon>
    </lineage>
</organism>
<keyword evidence="14" id="KW-1185">Reference proteome</keyword>
<keyword evidence="8 10" id="KW-1133">Transmembrane helix</keyword>
<feature type="transmembrane region" description="Helical" evidence="10">
    <location>
        <begin position="871"/>
        <end position="890"/>
    </location>
</feature>
<proteinExistence type="inferred from homology"/>
<evidence type="ECO:0000256" key="2">
    <source>
        <dbReference type="ARBA" id="ARBA00006931"/>
    </source>
</evidence>
<evidence type="ECO:0000256" key="1">
    <source>
        <dbReference type="ARBA" id="ARBA00004477"/>
    </source>
</evidence>
<feature type="transmembrane region" description="Helical" evidence="10">
    <location>
        <begin position="727"/>
        <end position="746"/>
    </location>
</feature>
<dbReference type="InterPro" id="IPR029058">
    <property type="entry name" value="AB_hydrolase_fold"/>
</dbReference>
<dbReference type="PANTHER" id="PTHR15495">
    <property type="entry name" value="NEGATIVE REGULATOR OF VESICLE FORMATION-RELATED"/>
    <property type="match status" value="1"/>
</dbReference>
<feature type="transmembrane region" description="Helical" evidence="10">
    <location>
        <begin position="931"/>
        <end position="950"/>
    </location>
</feature>
<keyword evidence="5 10" id="KW-0378">Hydrolase</keyword>
<dbReference type="Pfam" id="PF07819">
    <property type="entry name" value="PGAP1"/>
    <property type="match status" value="1"/>
</dbReference>
<dbReference type="InterPro" id="IPR012908">
    <property type="entry name" value="PGAP1-ab_dom-like"/>
</dbReference>
<comment type="caution">
    <text evidence="13">The sequence shown here is derived from an EMBL/GenBank/DDBJ whole genome shotgun (WGS) entry which is preliminary data.</text>
</comment>
<dbReference type="EMBL" id="JAWJWF010000046">
    <property type="protein sequence ID" value="KAK6624361.1"/>
    <property type="molecule type" value="Genomic_DNA"/>
</dbReference>